<dbReference type="InterPro" id="IPR016024">
    <property type="entry name" value="ARM-type_fold"/>
</dbReference>
<sequence length="1068" mass="116280">MAEPTRIPILFGTMTMGAPGSQGSIRNTDISECEAILKVFADYGHKEIDTARMYGGGSTEEYLGQIDLGVSTLDTKVYPVQPGDHRPENLRKTFFASLKALNRKKVRVLYLHAPDRSVPFEETLEEMNKLHNEGYYEIFGLSNFASWEVAEVVSICKAKGWLQPKIYQAMYNAITRAIESELVPCCRKFGIRLVIYNPLAGGLFAGKVTSVTDIPAEGRFNDTSASGKMYRDRFLREANFEAINVVKVAAEKHGLRLTEVALRWCQHHSVLTPEDGVIVGASSAQQLKQNLEDSAKGPLPEDVIAINRVMSSALTDLGVRLVHLSASPEWSSVESTAQELANGLRIRDGPVDNHTPLGQISLPRALQTLLTAALEGNTTPPPARIPAVFELLRVSANLCIDHDENRGFLLEAGVPQAVVSLLEGYAESIPNPPVSTPLPLTIPNLKVVRTAIGVLLNVSLNYDPVKSRLRSLDAALTIMKLSTAIYPTAAWLSATEATGENLEEEWTIRSGVASWAWKTVVDLKEVKDETLQIFNPDVLPLLTPVLAAFSSPYPTQSISFPEDSEMFTDLLLADFEALEQSCTLIECLSLDVEDVRLSLARGFNFPAEHGGIACLSNILDFIEKGDYPVFWQAAFPEADRLRRERVFNNCKAALIKTVVEVAGEERNEDVLWDDSETRPGGEFVCRMVDLIKKYVDDTEANASGMGSFAGRDDIVICASLSLGNLARREKNSSVLLSPPHSLAPYLTSPHLLARSADIKMKHGVIGLLKHVAQSCAQSAAIHDALAKAEVVKRISTSGVWDEKVDEMADIVQLSAIGIVKYMCNANVENTFVLVLGDEPTGLSLIMSLVKRTQSTPIRSEGTRVLVNVIKSLWSTDTAEAMAERQQKRNAAMQTVLTSECAFALASLVARSAKYPLLVNEGVVALSLMSTIKTGGPLALSAILTPIDSEPQLPESAPASASSEQPTSGSDVSSPVVTTPSTKGRPTLPRNALDMLIAVLRNVDNPANFQIEVRLNVSAFFVQLTRHTSGPELGRVKETVRPVLESISDKLPGDDPLAKAVTKLLDLWA</sequence>
<evidence type="ECO:0000259" key="3">
    <source>
        <dbReference type="Pfam" id="PF00248"/>
    </source>
</evidence>
<dbReference type="EMBL" id="DF849761">
    <property type="protein sequence ID" value="GAT58726.1"/>
    <property type="molecule type" value="Genomic_DNA"/>
</dbReference>
<evidence type="ECO:0000256" key="1">
    <source>
        <dbReference type="ARBA" id="ARBA00023002"/>
    </source>
</evidence>
<protein>
    <submittedName>
        <fullName evidence="4">GTP binding</fullName>
    </submittedName>
</protein>
<keyword evidence="1" id="KW-0560">Oxidoreductase</keyword>
<name>A0ABQ0M5W5_MYCCL</name>
<gene>
    <name evidence="4" type="ORF">MCHLO_15119</name>
</gene>
<dbReference type="PANTHER" id="PTHR43364">
    <property type="entry name" value="NADH-SPECIFIC METHYLGLYOXAL REDUCTASE-RELATED"/>
    <property type="match status" value="1"/>
</dbReference>
<dbReference type="InterPro" id="IPR050523">
    <property type="entry name" value="AKR_Detox_Biosynth"/>
</dbReference>
<feature type="compositionally biased region" description="Low complexity" evidence="2">
    <location>
        <begin position="950"/>
        <end position="981"/>
    </location>
</feature>
<dbReference type="InterPro" id="IPR011989">
    <property type="entry name" value="ARM-like"/>
</dbReference>
<organism evidence="4 5">
    <name type="scientific">Mycena chlorophos</name>
    <name type="common">Agaric fungus</name>
    <name type="synonym">Agaricus chlorophos</name>
    <dbReference type="NCBI Taxonomy" id="658473"/>
    <lineage>
        <taxon>Eukaryota</taxon>
        <taxon>Fungi</taxon>
        <taxon>Dikarya</taxon>
        <taxon>Basidiomycota</taxon>
        <taxon>Agaricomycotina</taxon>
        <taxon>Agaricomycetes</taxon>
        <taxon>Agaricomycetidae</taxon>
        <taxon>Agaricales</taxon>
        <taxon>Marasmiineae</taxon>
        <taxon>Mycenaceae</taxon>
        <taxon>Mycena</taxon>
    </lineage>
</organism>
<evidence type="ECO:0000256" key="2">
    <source>
        <dbReference type="SAM" id="MobiDB-lite"/>
    </source>
</evidence>
<dbReference type="SUPFAM" id="SSF51430">
    <property type="entry name" value="NAD(P)-linked oxidoreductase"/>
    <property type="match status" value="1"/>
</dbReference>
<reference evidence="4" key="1">
    <citation type="submission" date="2014-09" db="EMBL/GenBank/DDBJ databases">
        <title>Genome sequence of the luminous mushroom Mycena chlorophos for searching fungal bioluminescence genes.</title>
        <authorList>
            <person name="Tanaka Y."/>
            <person name="Kasuga D."/>
            <person name="Oba Y."/>
            <person name="Hase S."/>
            <person name="Sato K."/>
            <person name="Oba Y."/>
            <person name="Sakakibara Y."/>
        </authorList>
    </citation>
    <scope>NUCLEOTIDE SEQUENCE</scope>
</reference>
<dbReference type="Pfam" id="PF00248">
    <property type="entry name" value="Aldo_ket_red"/>
    <property type="match status" value="1"/>
</dbReference>
<dbReference type="PANTHER" id="PTHR43364:SF4">
    <property type="entry name" value="NAD(P)-LINKED OXIDOREDUCTASE SUPERFAMILY PROTEIN"/>
    <property type="match status" value="1"/>
</dbReference>
<dbReference type="InterPro" id="IPR023210">
    <property type="entry name" value="NADP_OxRdtase_dom"/>
</dbReference>
<dbReference type="InterPro" id="IPR036812">
    <property type="entry name" value="NAD(P)_OxRdtase_dom_sf"/>
</dbReference>
<dbReference type="SUPFAM" id="SSF48371">
    <property type="entry name" value="ARM repeat"/>
    <property type="match status" value="1"/>
</dbReference>
<dbReference type="Gene3D" id="3.20.20.100">
    <property type="entry name" value="NADP-dependent oxidoreductase domain"/>
    <property type="match status" value="1"/>
</dbReference>
<feature type="region of interest" description="Disordered" evidence="2">
    <location>
        <begin position="950"/>
        <end position="985"/>
    </location>
</feature>
<proteinExistence type="predicted"/>
<feature type="domain" description="NADP-dependent oxidoreductase" evidence="3">
    <location>
        <begin position="8"/>
        <end position="305"/>
    </location>
</feature>
<evidence type="ECO:0000313" key="5">
    <source>
        <dbReference type="Proteomes" id="UP000815677"/>
    </source>
</evidence>
<keyword evidence="5" id="KW-1185">Reference proteome</keyword>
<evidence type="ECO:0000313" key="4">
    <source>
        <dbReference type="EMBL" id="GAT58726.1"/>
    </source>
</evidence>
<dbReference type="Proteomes" id="UP000815677">
    <property type="component" value="Unassembled WGS sequence"/>
</dbReference>
<accession>A0ABQ0M5W5</accession>
<dbReference type="CDD" id="cd19075">
    <property type="entry name" value="AKR_AKR7A1-5"/>
    <property type="match status" value="1"/>
</dbReference>
<dbReference type="Gene3D" id="1.25.10.10">
    <property type="entry name" value="Leucine-rich Repeat Variant"/>
    <property type="match status" value="2"/>
</dbReference>